<dbReference type="EMBL" id="BAABJR010000023">
    <property type="protein sequence ID" value="GAA5215868.1"/>
    <property type="molecule type" value="Genomic_DNA"/>
</dbReference>
<keyword evidence="3" id="KW-1185">Reference proteome</keyword>
<sequence length="112" mass="11394">MAAATASGEKTAATIGIAQNGSMIALWAGQGTQPAKTLGTLAERRLPPCGSASDGRLTQYIGRGAVAGLLDPGGWLSRDIKQGRKLERADVLGSPPPAPGQARRANAMSPVM</sequence>
<accession>A0ABP9TEF8</accession>
<evidence type="ECO:0000313" key="3">
    <source>
        <dbReference type="Proteomes" id="UP001499878"/>
    </source>
</evidence>
<feature type="region of interest" description="Disordered" evidence="1">
    <location>
        <begin position="90"/>
        <end position="112"/>
    </location>
</feature>
<proteinExistence type="predicted"/>
<comment type="caution">
    <text evidence="2">The sequence shown here is derived from an EMBL/GenBank/DDBJ whole genome shotgun (WGS) entry which is preliminary data.</text>
</comment>
<evidence type="ECO:0000313" key="2">
    <source>
        <dbReference type="EMBL" id="GAA5215868.1"/>
    </source>
</evidence>
<reference evidence="3" key="1">
    <citation type="journal article" date="2019" name="Int. J. Syst. Evol. Microbiol.">
        <title>The Global Catalogue of Microorganisms (GCM) 10K type strain sequencing project: providing services to taxonomists for standard genome sequencing and annotation.</title>
        <authorList>
            <consortium name="The Broad Institute Genomics Platform"/>
            <consortium name="The Broad Institute Genome Sequencing Center for Infectious Disease"/>
            <person name="Wu L."/>
            <person name="Ma J."/>
        </authorList>
    </citation>
    <scope>NUCLEOTIDE SEQUENCE [LARGE SCALE GENOMIC DNA]</scope>
    <source>
        <strain evidence="3">JCM 18306</strain>
    </source>
</reference>
<organism evidence="2 3">
    <name type="scientific">Streptomyces thinghirensis</name>
    <dbReference type="NCBI Taxonomy" id="551547"/>
    <lineage>
        <taxon>Bacteria</taxon>
        <taxon>Bacillati</taxon>
        <taxon>Actinomycetota</taxon>
        <taxon>Actinomycetes</taxon>
        <taxon>Kitasatosporales</taxon>
        <taxon>Streptomycetaceae</taxon>
        <taxon>Streptomyces</taxon>
    </lineage>
</organism>
<gene>
    <name evidence="2" type="ORF">GCM10023323_66620</name>
</gene>
<name>A0ABP9TEF8_9ACTN</name>
<dbReference type="Proteomes" id="UP001499878">
    <property type="component" value="Unassembled WGS sequence"/>
</dbReference>
<protein>
    <submittedName>
        <fullName evidence="2">Uncharacterized protein</fullName>
    </submittedName>
</protein>
<evidence type="ECO:0000256" key="1">
    <source>
        <dbReference type="SAM" id="MobiDB-lite"/>
    </source>
</evidence>